<comment type="caution">
    <text evidence="1">The sequence shown here is derived from an EMBL/GenBank/DDBJ whole genome shotgun (WGS) entry which is preliminary data.</text>
</comment>
<gene>
    <name evidence="1" type="ORF">HAX54_043919</name>
</gene>
<keyword evidence="2" id="KW-1185">Reference proteome</keyword>
<protein>
    <submittedName>
        <fullName evidence="1">Uncharacterized protein</fullName>
    </submittedName>
</protein>
<proteinExistence type="predicted"/>
<sequence length="152" mass="17239">MDSRGPYWWNNCNATIPPADKGKTVYQASQQMVWCSGVADAPPTERPGQDLKWPADNLDEMAPPWSRRDVANLGFPARSVKPPGLNGIRLEGSYIEKAIKMVPNLHSKLTLDEEEWLYPRQIESKLECPFDSQPALRINDSLRFFFHIPPSS</sequence>
<evidence type="ECO:0000313" key="1">
    <source>
        <dbReference type="EMBL" id="MCE2056012.1"/>
    </source>
</evidence>
<accession>A0ABS8W566</accession>
<reference evidence="1 2" key="1">
    <citation type="journal article" date="2021" name="BMC Genomics">
        <title>Datura genome reveals duplications of psychoactive alkaloid biosynthetic genes and high mutation rate following tissue culture.</title>
        <authorList>
            <person name="Rajewski A."/>
            <person name="Carter-House D."/>
            <person name="Stajich J."/>
            <person name="Litt A."/>
        </authorList>
    </citation>
    <scope>NUCLEOTIDE SEQUENCE [LARGE SCALE GENOMIC DNA]</scope>
    <source>
        <strain evidence="1">AR-01</strain>
    </source>
</reference>
<evidence type="ECO:0000313" key="2">
    <source>
        <dbReference type="Proteomes" id="UP000823775"/>
    </source>
</evidence>
<organism evidence="1 2">
    <name type="scientific">Datura stramonium</name>
    <name type="common">Jimsonweed</name>
    <name type="synonym">Common thornapple</name>
    <dbReference type="NCBI Taxonomy" id="4076"/>
    <lineage>
        <taxon>Eukaryota</taxon>
        <taxon>Viridiplantae</taxon>
        <taxon>Streptophyta</taxon>
        <taxon>Embryophyta</taxon>
        <taxon>Tracheophyta</taxon>
        <taxon>Spermatophyta</taxon>
        <taxon>Magnoliopsida</taxon>
        <taxon>eudicotyledons</taxon>
        <taxon>Gunneridae</taxon>
        <taxon>Pentapetalae</taxon>
        <taxon>asterids</taxon>
        <taxon>lamiids</taxon>
        <taxon>Solanales</taxon>
        <taxon>Solanaceae</taxon>
        <taxon>Solanoideae</taxon>
        <taxon>Datureae</taxon>
        <taxon>Datura</taxon>
    </lineage>
</organism>
<name>A0ABS8W566_DATST</name>
<dbReference type="EMBL" id="JACEIK010006637">
    <property type="protein sequence ID" value="MCE2056012.1"/>
    <property type="molecule type" value="Genomic_DNA"/>
</dbReference>
<dbReference type="Proteomes" id="UP000823775">
    <property type="component" value="Unassembled WGS sequence"/>
</dbReference>